<reference evidence="1" key="1">
    <citation type="submission" date="2018-11" db="EMBL/GenBank/DDBJ databases">
        <title>The sequence and de novo assembly of Larimichthys crocea genome using PacBio and Hi-C technologies.</title>
        <authorList>
            <person name="Xu P."/>
            <person name="Chen B."/>
            <person name="Zhou Z."/>
            <person name="Ke Q."/>
            <person name="Wu Y."/>
            <person name="Bai H."/>
            <person name="Pu F."/>
        </authorList>
    </citation>
    <scope>NUCLEOTIDE SEQUENCE</scope>
    <source>
        <tissue evidence="1">Muscle</tissue>
    </source>
</reference>
<evidence type="ECO:0000313" key="1">
    <source>
        <dbReference type="EMBL" id="TMS06719.1"/>
    </source>
</evidence>
<sequence>MMKIRRYLRGSGRVLAFVFIASVIWLLFDMAALRLSINDVNSQLLKERVIKEREIYRQQSRVTQLMKRGFKHPVQRVDLAVTYAGKGPLNASIKLAQVYRQGGKKQEDMKRNSLQHRGDDLLKTEQPQRGGAAFQKVTPKQGDPAKKKAVDLDFNGTKLEKSKAIDGSSRKGEIAVAVSNITRVENKHATAHAPKKGDVVQNVLGKGDPKIEDEVKSQAGTKEETNPVKTSKPSIIEADKNVVSNNKTEEKHVSATTKSDPNAAKETPKPAIKLQAAEHSKDNSTAGRKPGVHKVISLDVTDTPRDANAVGQFGQAALVASSEDAEVRKRWDEGHFNVYLSEKIPVDRAIPDTRPEMCAQNLVHDDLPSTSVIFCFVDEVWSTLLRSVHSVLNRSPPHLLKEIILVDDFSTKDILKEPLDKYMSKFPKVRIIRLKEREGLIRARLAGAAVAKGEVLTFLDSHVECNVGWLEPLLERIYQDRKKVPCPVIEVISDKDMSYMLVDNFQRGIFKWPLVFGWSALPDEYIKKHNMTISDPIRCPVMAGGLFSIDKKYFYELGAYDPGLDVWGGENMEISFKIWMCGGEIEIIPCSRVGHIFRGQNPYKFPKDRQKTVERNLARVAEVWLDEYKDLFYGHGYHHLLDKKVTDIGNLTEQIELRKRLKCNSFKWYLENVYPDMNAPLVKAEGLIFNRGVRKCLALQKDRLLFETCDLSKQSQHFNYTWMRHVRQQDICFAPQGKGNGFALQLCDNTKAELRWFHKSSNSALAEHLIAEYVSHHMCLEAGAQGDTLRIGPCEPSNAFQKWQFTHYHAQ</sequence>
<evidence type="ECO:0000313" key="2">
    <source>
        <dbReference type="Proteomes" id="UP000793456"/>
    </source>
</evidence>
<comment type="caution">
    <text evidence="1">The sequence shown here is derived from an EMBL/GenBank/DDBJ whole genome shotgun (WGS) entry which is preliminary data.</text>
</comment>
<keyword evidence="2" id="KW-1185">Reference proteome</keyword>
<accession>A0ACD3QI06</accession>
<gene>
    <name evidence="1" type="ORF">E3U43_016478</name>
</gene>
<dbReference type="Proteomes" id="UP000793456">
    <property type="component" value="Chromosome XIX"/>
</dbReference>
<protein>
    <submittedName>
        <fullName evidence="1">Uncharacterized protein</fullName>
    </submittedName>
</protein>
<name>A0ACD3QI06_LARCR</name>
<dbReference type="EMBL" id="CM011692">
    <property type="protein sequence ID" value="TMS06719.1"/>
    <property type="molecule type" value="Genomic_DNA"/>
</dbReference>
<organism evidence="1 2">
    <name type="scientific">Larimichthys crocea</name>
    <name type="common">Large yellow croaker</name>
    <name type="synonym">Pseudosciaena crocea</name>
    <dbReference type="NCBI Taxonomy" id="215358"/>
    <lineage>
        <taxon>Eukaryota</taxon>
        <taxon>Metazoa</taxon>
        <taxon>Chordata</taxon>
        <taxon>Craniata</taxon>
        <taxon>Vertebrata</taxon>
        <taxon>Euteleostomi</taxon>
        <taxon>Actinopterygii</taxon>
        <taxon>Neopterygii</taxon>
        <taxon>Teleostei</taxon>
        <taxon>Neoteleostei</taxon>
        <taxon>Acanthomorphata</taxon>
        <taxon>Eupercaria</taxon>
        <taxon>Sciaenidae</taxon>
        <taxon>Larimichthys</taxon>
    </lineage>
</organism>
<proteinExistence type="predicted"/>